<keyword evidence="2" id="KW-1133">Transmembrane helix</keyword>
<sequence>APVLAAGLGISPPTVEFDVPADGSGEVEFLVYDFTGDIEISLEDIPLRVEPTTVPVTDKEGGTRVVLTFYGDESLGSVVYEGKIIFVAMTGGSVAMGIKVRATVNHIAAGEPLLEEASEEIVPVEESPPEQAPTGESEQSSPTPSESSSFPVFPVAGIAAGAIIVITLIVLLVRRSR</sequence>
<feature type="non-terminal residue" evidence="3">
    <location>
        <position position="1"/>
    </location>
</feature>
<comment type="caution">
    <text evidence="3">The sequence shown here is derived from an EMBL/GenBank/DDBJ whole genome shotgun (WGS) entry which is preliminary data.</text>
</comment>
<keyword evidence="2" id="KW-0812">Transmembrane</keyword>
<organism evidence="3">
    <name type="scientific">marine sediment metagenome</name>
    <dbReference type="NCBI Taxonomy" id="412755"/>
    <lineage>
        <taxon>unclassified sequences</taxon>
        <taxon>metagenomes</taxon>
        <taxon>ecological metagenomes</taxon>
    </lineage>
</organism>
<evidence type="ECO:0000256" key="2">
    <source>
        <dbReference type="SAM" id="Phobius"/>
    </source>
</evidence>
<feature type="transmembrane region" description="Helical" evidence="2">
    <location>
        <begin position="152"/>
        <end position="173"/>
    </location>
</feature>
<name>X1EX69_9ZZZZ</name>
<protein>
    <submittedName>
        <fullName evidence="3">Uncharacterized protein</fullName>
    </submittedName>
</protein>
<dbReference type="AlphaFoldDB" id="X1EX69"/>
<evidence type="ECO:0000256" key="1">
    <source>
        <dbReference type="SAM" id="MobiDB-lite"/>
    </source>
</evidence>
<reference evidence="3" key="1">
    <citation type="journal article" date="2014" name="Front. Microbiol.">
        <title>High frequency of phylogenetically diverse reductive dehalogenase-homologous genes in deep subseafloor sedimentary metagenomes.</title>
        <authorList>
            <person name="Kawai M."/>
            <person name="Futagami T."/>
            <person name="Toyoda A."/>
            <person name="Takaki Y."/>
            <person name="Nishi S."/>
            <person name="Hori S."/>
            <person name="Arai W."/>
            <person name="Tsubouchi T."/>
            <person name="Morono Y."/>
            <person name="Uchiyama I."/>
            <person name="Ito T."/>
            <person name="Fujiyama A."/>
            <person name="Inagaki F."/>
            <person name="Takami H."/>
        </authorList>
    </citation>
    <scope>NUCLEOTIDE SEQUENCE</scope>
    <source>
        <strain evidence="3">Expedition CK06-06</strain>
    </source>
</reference>
<evidence type="ECO:0000313" key="3">
    <source>
        <dbReference type="EMBL" id="GAH21779.1"/>
    </source>
</evidence>
<keyword evidence="2" id="KW-0472">Membrane</keyword>
<accession>X1EX69</accession>
<feature type="region of interest" description="Disordered" evidence="1">
    <location>
        <begin position="118"/>
        <end position="148"/>
    </location>
</feature>
<dbReference type="EMBL" id="BARU01004582">
    <property type="protein sequence ID" value="GAH21779.1"/>
    <property type="molecule type" value="Genomic_DNA"/>
</dbReference>
<feature type="compositionally biased region" description="Low complexity" evidence="1">
    <location>
        <begin position="136"/>
        <end position="148"/>
    </location>
</feature>
<gene>
    <name evidence="3" type="ORF">S03H2_09134</name>
</gene>
<proteinExistence type="predicted"/>